<reference evidence="1" key="1">
    <citation type="submission" date="2021-09" db="EMBL/GenBank/DDBJ databases">
        <title>Genome of Aequorivita sp. strain F47161.</title>
        <authorList>
            <person name="Wang Y."/>
        </authorList>
    </citation>
    <scope>NUCLEOTIDE SEQUENCE</scope>
    <source>
        <strain evidence="1">F47161</strain>
    </source>
</reference>
<evidence type="ECO:0000313" key="2">
    <source>
        <dbReference type="Proteomes" id="UP001139461"/>
    </source>
</evidence>
<accession>A0A9X1QRT2</accession>
<dbReference type="AlphaFoldDB" id="A0A9X1QRT2"/>
<comment type="caution">
    <text evidence="1">The sequence shown here is derived from an EMBL/GenBank/DDBJ whole genome shotgun (WGS) entry which is preliminary data.</text>
</comment>
<evidence type="ECO:0000313" key="1">
    <source>
        <dbReference type="EMBL" id="MCG2417580.1"/>
    </source>
</evidence>
<sequence>MTAKEFWMEFENYEETLRFNMDLTEMERDDISHYYLLLLLSYYHPGLELFLGYDKNSDTEKYKLIISCGGKRDLFMYVNTLVEAAPALSQWEIIAFKQAQFKVDAELLTHPFDFPDYSIRPKDIRFAVTEWYPEEGVFDLLLLLPLNLKKFSQDWLENSVSIIFQELWGERFVGEKINALFFTYHSSSEYDFLELHLLETCLNSFE</sequence>
<dbReference type="EMBL" id="JAIRBA010000001">
    <property type="protein sequence ID" value="MCG2417580.1"/>
    <property type="molecule type" value="Genomic_DNA"/>
</dbReference>
<protein>
    <submittedName>
        <fullName evidence="1">Uncharacterized protein</fullName>
    </submittedName>
</protein>
<name>A0A9X1QRT2_9FLAO</name>
<keyword evidence="2" id="KW-1185">Reference proteome</keyword>
<dbReference type="Proteomes" id="UP001139461">
    <property type="component" value="Unassembled WGS sequence"/>
</dbReference>
<proteinExistence type="predicted"/>
<dbReference type="RefSeq" id="WP_237601397.1">
    <property type="nucleotide sequence ID" value="NZ_JAIRBA010000001.1"/>
</dbReference>
<organism evidence="1 2">
    <name type="scientific">Aequorivita vitellina</name>
    <dbReference type="NCBI Taxonomy" id="2874475"/>
    <lineage>
        <taxon>Bacteria</taxon>
        <taxon>Pseudomonadati</taxon>
        <taxon>Bacteroidota</taxon>
        <taxon>Flavobacteriia</taxon>
        <taxon>Flavobacteriales</taxon>
        <taxon>Flavobacteriaceae</taxon>
        <taxon>Aequorivita</taxon>
    </lineage>
</organism>
<gene>
    <name evidence="1" type="ORF">K8089_01000</name>
</gene>